<keyword evidence="2" id="KW-1185">Reference proteome</keyword>
<accession>A0AAV4VCC3</accession>
<evidence type="ECO:0000313" key="2">
    <source>
        <dbReference type="Proteomes" id="UP001054837"/>
    </source>
</evidence>
<gene>
    <name evidence="1" type="ORF">CDAR_496421</name>
</gene>
<evidence type="ECO:0000313" key="1">
    <source>
        <dbReference type="EMBL" id="GIY67309.1"/>
    </source>
</evidence>
<reference evidence="1 2" key="1">
    <citation type="submission" date="2021-06" db="EMBL/GenBank/DDBJ databases">
        <title>Caerostris darwini draft genome.</title>
        <authorList>
            <person name="Kono N."/>
            <person name="Arakawa K."/>
        </authorList>
    </citation>
    <scope>NUCLEOTIDE SEQUENCE [LARGE SCALE GENOMIC DNA]</scope>
</reference>
<dbReference type="Proteomes" id="UP001054837">
    <property type="component" value="Unassembled WGS sequence"/>
</dbReference>
<dbReference type="AlphaFoldDB" id="A0AAV4VCC3"/>
<dbReference type="EMBL" id="BPLQ01012721">
    <property type="protein sequence ID" value="GIY67309.1"/>
    <property type="molecule type" value="Genomic_DNA"/>
</dbReference>
<organism evidence="1 2">
    <name type="scientific">Caerostris darwini</name>
    <dbReference type="NCBI Taxonomy" id="1538125"/>
    <lineage>
        <taxon>Eukaryota</taxon>
        <taxon>Metazoa</taxon>
        <taxon>Ecdysozoa</taxon>
        <taxon>Arthropoda</taxon>
        <taxon>Chelicerata</taxon>
        <taxon>Arachnida</taxon>
        <taxon>Araneae</taxon>
        <taxon>Araneomorphae</taxon>
        <taxon>Entelegynae</taxon>
        <taxon>Araneoidea</taxon>
        <taxon>Araneidae</taxon>
        <taxon>Caerostris</taxon>
    </lineage>
</organism>
<protein>
    <submittedName>
        <fullName evidence="1">Uncharacterized protein</fullName>
    </submittedName>
</protein>
<name>A0AAV4VCC3_9ARAC</name>
<proteinExistence type="predicted"/>
<feature type="non-terminal residue" evidence="1">
    <location>
        <position position="1"/>
    </location>
</feature>
<sequence>TFVLLVSSFHDLRDSEEDPECAYLVHEESLPQAQPISLRL</sequence>
<comment type="caution">
    <text evidence="1">The sequence shown here is derived from an EMBL/GenBank/DDBJ whole genome shotgun (WGS) entry which is preliminary data.</text>
</comment>